<protein>
    <submittedName>
        <fullName evidence="2">Uncharacterized protein</fullName>
    </submittedName>
</protein>
<name>A0A022VZ33_TRIRU</name>
<evidence type="ECO:0000313" key="2">
    <source>
        <dbReference type="EMBL" id="EZF51512.1"/>
    </source>
</evidence>
<gene>
    <name evidence="2" type="ORF">H103_05020</name>
</gene>
<sequence length="109" mass="11988">MEASVVMSCPGGGRPSGSRTDTLYVTTGPRHKAQPKREKIKNQGYGWIWMAASKNFMQVILLRFLGPQCLDSPHSRSPTIESYMPTTKWRFRATGSASDSVGTQGAQSH</sequence>
<reference evidence="2" key="1">
    <citation type="submission" date="2014-02" db="EMBL/GenBank/DDBJ databases">
        <title>The Genome Sequence of Trichophyton rubrum (morphotype fischeri) CBS 288.86.</title>
        <authorList>
            <consortium name="The Broad Institute Genomics Platform"/>
            <person name="Cuomo C.A."/>
            <person name="White T.C."/>
            <person name="Graser Y."/>
            <person name="Martinez-Rossi N."/>
            <person name="Heitman J."/>
            <person name="Young S.K."/>
            <person name="Zeng Q."/>
            <person name="Gargeya S."/>
            <person name="Abouelleil A."/>
            <person name="Alvarado L."/>
            <person name="Chapman S.B."/>
            <person name="Gainer-Dewar J."/>
            <person name="Goldberg J."/>
            <person name="Griggs A."/>
            <person name="Gujja S."/>
            <person name="Hansen M."/>
            <person name="Howarth C."/>
            <person name="Imamovic A."/>
            <person name="Larimer J."/>
            <person name="Martinez D."/>
            <person name="Murphy C."/>
            <person name="Pearson M.D."/>
            <person name="Persinoti G."/>
            <person name="Poon T."/>
            <person name="Priest M."/>
            <person name="Roberts A.D."/>
            <person name="Saif S."/>
            <person name="Shea T.D."/>
            <person name="Sykes S.N."/>
            <person name="Wortman J."/>
            <person name="Nusbaum C."/>
            <person name="Birren B."/>
        </authorList>
    </citation>
    <scope>NUCLEOTIDE SEQUENCE [LARGE SCALE GENOMIC DNA]</scope>
    <source>
        <strain evidence="2">CBS 288.86</strain>
    </source>
</reference>
<dbReference type="Proteomes" id="UP000023758">
    <property type="component" value="Unassembled WGS sequence"/>
</dbReference>
<dbReference type="AlphaFoldDB" id="A0A022VZ33"/>
<proteinExistence type="predicted"/>
<accession>A0A022VZ33</accession>
<evidence type="ECO:0000256" key="1">
    <source>
        <dbReference type="SAM" id="MobiDB-lite"/>
    </source>
</evidence>
<feature type="region of interest" description="Disordered" evidence="1">
    <location>
        <begin position="1"/>
        <end position="38"/>
    </location>
</feature>
<dbReference type="EMBL" id="KK207865">
    <property type="protein sequence ID" value="EZF51512.1"/>
    <property type="molecule type" value="Genomic_DNA"/>
</dbReference>
<organism evidence="2">
    <name type="scientific">Trichophyton rubrum CBS 288.86</name>
    <dbReference type="NCBI Taxonomy" id="1215330"/>
    <lineage>
        <taxon>Eukaryota</taxon>
        <taxon>Fungi</taxon>
        <taxon>Dikarya</taxon>
        <taxon>Ascomycota</taxon>
        <taxon>Pezizomycotina</taxon>
        <taxon>Eurotiomycetes</taxon>
        <taxon>Eurotiomycetidae</taxon>
        <taxon>Onygenales</taxon>
        <taxon>Arthrodermataceae</taxon>
        <taxon>Trichophyton</taxon>
    </lineage>
</organism>
<dbReference type="HOGENOM" id="CLU_2460930_0_0_1"/>